<dbReference type="RefSeq" id="WP_119557646.1">
    <property type="nucleotide sequence ID" value="NZ_QXMN01000051.1"/>
</dbReference>
<evidence type="ECO:0000313" key="2">
    <source>
        <dbReference type="Proteomes" id="UP000265619"/>
    </source>
</evidence>
<accession>A0A9X8CZX6</accession>
<dbReference type="AlphaFoldDB" id="A0A9X8CZX6"/>
<dbReference type="OrthoDB" id="9794377at2"/>
<sequence length="103" mass="11817">MGDPAYEREREAQRAREIDAYAKREGARLAEQHGAERRECGERSDKEPYIGAAADWVRSCSTWGAPDRVFTTENAGGVRRQWLYKNRGTLFFDSSGRLDFISR</sequence>
<evidence type="ECO:0000313" key="1">
    <source>
        <dbReference type="EMBL" id="RIX74453.1"/>
    </source>
</evidence>
<name>A0A9X8CZX6_9BURK</name>
<dbReference type="Proteomes" id="UP000265619">
    <property type="component" value="Unassembled WGS sequence"/>
</dbReference>
<reference evidence="1 2" key="1">
    <citation type="submission" date="2018-09" db="EMBL/GenBank/DDBJ databases">
        <title>Acidovorax cavernicola nov. sp. isolated from Gruta de las Maravillas (Aracena, Spain).</title>
        <authorList>
            <person name="Jurado V."/>
            <person name="Gutierrez-Patricio S."/>
            <person name="Gonzalez-Pimentel J.L."/>
            <person name="Miller A.Z."/>
            <person name="Laiz L."/>
            <person name="Saiz-Jimenez C."/>
        </authorList>
    </citation>
    <scope>NUCLEOTIDE SEQUENCE [LARGE SCALE GENOMIC DNA]</scope>
    <source>
        <strain evidence="1 2">1011MAR4D40.2</strain>
    </source>
</reference>
<gene>
    <name evidence="1" type="ORF">D3H34_27360</name>
</gene>
<proteinExistence type="predicted"/>
<organism evidence="1 2">
    <name type="scientific">Acidovorax cavernicola</name>
    <dbReference type="NCBI Taxonomy" id="1675792"/>
    <lineage>
        <taxon>Bacteria</taxon>
        <taxon>Pseudomonadati</taxon>
        <taxon>Pseudomonadota</taxon>
        <taxon>Betaproteobacteria</taxon>
        <taxon>Burkholderiales</taxon>
        <taxon>Comamonadaceae</taxon>
        <taxon>Acidovorax</taxon>
    </lineage>
</organism>
<dbReference type="EMBL" id="QXMN01000051">
    <property type="protein sequence ID" value="RIX74453.1"/>
    <property type="molecule type" value="Genomic_DNA"/>
</dbReference>
<keyword evidence="2" id="KW-1185">Reference proteome</keyword>
<comment type="caution">
    <text evidence="1">The sequence shown here is derived from an EMBL/GenBank/DDBJ whole genome shotgun (WGS) entry which is preliminary data.</text>
</comment>
<protein>
    <submittedName>
        <fullName evidence="1">Uncharacterized protein</fullName>
    </submittedName>
</protein>